<dbReference type="Ensembl" id="ENSPMAT00000000532.1">
    <property type="protein sequence ID" value="ENSPMAP00000000531.1"/>
    <property type="gene ID" value="ENSPMAG00000000481.1"/>
</dbReference>
<dbReference type="Pfam" id="PF02210">
    <property type="entry name" value="Laminin_G_2"/>
    <property type="match status" value="2"/>
</dbReference>
<evidence type="ECO:0000256" key="4">
    <source>
        <dbReference type="ARBA" id="ARBA00022692"/>
    </source>
</evidence>
<evidence type="ECO:0000259" key="13">
    <source>
        <dbReference type="PROSITE" id="PS50026"/>
    </source>
</evidence>
<feature type="domain" description="Laminin G" evidence="12">
    <location>
        <begin position="4"/>
        <end position="169"/>
    </location>
</feature>
<reference evidence="14" key="1">
    <citation type="submission" date="2025-08" db="UniProtKB">
        <authorList>
            <consortium name="Ensembl"/>
        </authorList>
    </citation>
    <scope>IDENTIFICATION</scope>
</reference>
<dbReference type="STRING" id="7757.ENSPMAP00000000531"/>
<evidence type="ECO:0000256" key="7">
    <source>
        <dbReference type="ARBA" id="ARBA00022989"/>
    </source>
</evidence>
<evidence type="ECO:0000256" key="8">
    <source>
        <dbReference type="ARBA" id="ARBA00023136"/>
    </source>
</evidence>
<feature type="domain" description="Laminin G" evidence="12">
    <location>
        <begin position="231"/>
        <end position="363"/>
    </location>
</feature>
<keyword evidence="9 11" id="KW-1015">Disulfide bond</keyword>
<evidence type="ECO:0000256" key="1">
    <source>
        <dbReference type="ARBA" id="ARBA00004479"/>
    </source>
</evidence>
<evidence type="ECO:0000256" key="10">
    <source>
        <dbReference type="PROSITE-ProRule" id="PRU00076"/>
    </source>
</evidence>
<dbReference type="InterPro" id="IPR050372">
    <property type="entry name" value="Neurexin-related_CASP"/>
</dbReference>
<dbReference type="GeneTree" id="ENSGT00940000154516"/>
<dbReference type="OMA" id="DHYPSVT"/>
<evidence type="ECO:0000256" key="11">
    <source>
        <dbReference type="PROSITE-ProRule" id="PRU00122"/>
    </source>
</evidence>
<dbReference type="Pfam" id="PF00008">
    <property type="entry name" value="EGF"/>
    <property type="match status" value="1"/>
</dbReference>
<evidence type="ECO:0000259" key="12">
    <source>
        <dbReference type="PROSITE" id="PS50025"/>
    </source>
</evidence>
<comment type="similarity">
    <text evidence="2">Belongs to the neurexin family.</text>
</comment>
<keyword evidence="3 10" id="KW-0245">EGF-like domain</keyword>
<dbReference type="CDD" id="cd00054">
    <property type="entry name" value="EGF_CA"/>
    <property type="match status" value="1"/>
</dbReference>
<evidence type="ECO:0000256" key="3">
    <source>
        <dbReference type="ARBA" id="ARBA00022536"/>
    </source>
</evidence>
<proteinExistence type="inferred from homology"/>
<dbReference type="GO" id="GO:0016020">
    <property type="term" value="C:membrane"/>
    <property type="evidence" value="ECO:0007669"/>
    <property type="project" value="UniProtKB-SubCell"/>
</dbReference>
<reference evidence="14" key="2">
    <citation type="submission" date="2025-09" db="UniProtKB">
        <authorList>
            <consortium name="Ensembl"/>
        </authorList>
    </citation>
    <scope>IDENTIFICATION</scope>
</reference>
<dbReference type="PANTHER" id="PTHR15036:SF49">
    <property type="entry name" value="AXOTACTIN"/>
    <property type="match status" value="1"/>
</dbReference>
<evidence type="ECO:0000256" key="9">
    <source>
        <dbReference type="ARBA" id="ARBA00023157"/>
    </source>
</evidence>
<keyword evidence="6" id="KW-0677">Repeat</keyword>
<dbReference type="FunFam" id="2.60.120.200:FF:000026">
    <property type="entry name" value="contactin-associated protein-like 4 isoform X1"/>
    <property type="match status" value="1"/>
</dbReference>
<dbReference type="Gene3D" id="2.60.120.200">
    <property type="match status" value="2"/>
</dbReference>
<evidence type="ECO:0008006" key="15">
    <source>
        <dbReference type="Google" id="ProtNLM"/>
    </source>
</evidence>
<keyword evidence="8" id="KW-0472">Membrane</keyword>
<dbReference type="AlphaFoldDB" id="S4R5Q1"/>
<evidence type="ECO:0000256" key="2">
    <source>
        <dbReference type="ARBA" id="ARBA00010241"/>
    </source>
</evidence>
<feature type="disulfide bond" evidence="11">
    <location>
        <begin position="142"/>
        <end position="169"/>
    </location>
</feature>
<dbReference type="PROSITE" id="PS50025">
    <property type="entry name" value="LAM_G_DOMAIN"/>
    <property type="match status" value="2"/>
</dbReference>
<keyword evidence="7" id="KW-1133">Transmembrane helix</keyword>
<dbReference type="PROSITE" id="PS50026">
    <property type="entry name" value="EGF_3"/>
    <property type="match status" value="1"/>
</dbReference>
<dbReference type="SUPFAM" id="SSF49899">
    <property type="entry name" value="Concanavalin A-like lectins/glucanases"/>
    <property type="match status" value="2"/>
</dbReference>
<dbReference type="InterPro" id="IPR001791">
    <property type="entry name" value="Laminin_G"/>
</dbReference>
<evidence type="ECO:0000256" key="6">
    <source>
        <dbReference type="ARBA" id="ARBA00022737"/>
    </source>
</evidence>
<dbReference type="PANTHER" id="PTHR15036">
    <property type="entry name" value="PIKACHURIN-LIKE PROTEIN"/>
    <property type="match status" value="1"/>
</dbReference>
<dbReference type="CDD" id="cd00110">
    <property type="entry name" value="LamG"/>
    <property type="match status" value="2"/>
</dbReference>
<dbReference type="HOGENOM" id="CLU_779738_0_0_1"/>
<keyword evidence="5" id="KW-0732">Signal</keyword>
<dbReference type="Gene3D" id="2.10.25.10">
    <property type="entry name" value="Laminin"/>
    <property type="match status" value="1"/>
</dbReference>
<comment type="caution">
    <text evidence="10">Lacks conserved residue(s) required for the propagation of feature annotation.</text>
</comment>
<feature type="domain" description="EGF-like" evidence="13">
    <location>
        <begin position="170"/>
        <end position="208"/>
    </location>
</feature>
<dbReference type="InterPro" id="IPR000742">
    <property type="entry name" value="EGF"/>
</dbReference>
<dbReference type="InterPro" id="IPR013320">
    <property type="entry name" value="ConA-like_dom_sf"/>
</dbReference>
<evidence type="ECO:0000313" key="14">
    <source>
        <dbReference type="Ensembl" id="ENSPMAP00000000531.1"/>
    </source>
</evidence>
<organism evidence="14">
    <name type="scientific">Petromyzon marinus</name>
    <name type="common">Sea lamprey</name>
    <dbReference type="NCBI Taxonomy" id="7757"/>
    <lineage>
        <taxon>Eukaryota</taxon>
        <taxon>Metazoa</taxon>
        <taxon>Chordata</taxon>
        <taxon>Craniata</taxon>
        <taxon>Vertebrata</taxon>
        <taxon>Cyclostomata</taxon>
        <taxon>Hyperoartia</taxon>
        <taxon>Petromyzontiformes</taxon>
        <taxon>Petromyzontidae</taxon>
        <taxon>Petromyzon</taxon>
    </lineage>
</organism>
<keyword evidence="4" id="KW-0812">Transmembrane</keyword>
<accession>S4R5Q1</accession>
<sequence>HFWNAASFSTHRSYLHFPPVHAETSLDITFLFKTSAESGVFLENMGTHDFIRVQLKSPYEVSFGFDVGNGPVEMVVRSGQPLNDEEWHAVSVERSLKEASVRVDRLPREVAWVPSRGHAHLQLNSQLYIGSSVSGDSGFLGCVRSLRVNSVMLDLEEQARVTPGVNPGCSGHCRSYGALCRNGGRCVEHSVGYSCDCSSSPYDGPFCTTEVGGFFERGTWVKYEFQDPHKLLASTRSDKDTLPFERASDMPVSESGEMALLGFSTRTAPAMLLHVSSKSGSCLTVTLQSNGSLQIRYSRKGGQRIKVIHPDPRSMADGQPHSLNITRQDSFVYIQLDHYPQVKRHLWAGQNHFNPSTLFLGKV</sequence>
<protein>
    <recommendedName>
        <fullName evidence="15">Contactin associated protein like 3</fullName>
    </recommendedName>
</protein>
<comment type="subcellular location">
    <subcellularLocation>
        <location evidence="1">Membrane</location>
        <topology evidence="1">Single-pass type I membrane protein</topology>
    </subcellularLocation>
</comment>
<evidence type="ECO:0000256" key="5">
    <source>
        <dbReference type="ARBA" id="ARBA00022729"/>
    </source>
</evidence>
<dbReference type="SMART" id="SM00282">
    <property type="entry name" value="LamG"/>
    <property type="match status" value="2"/>
</dbReference>
<name>S4R5Q1_PETMA</name>